<organism evidence="1 2">
    <name type="scientific">Peromyscus maniculatus bairdii</name>
    <name type="common">Prairie deer mouse</name>
    <dbReference type="NCBI Taxonomy" id="230844"/>
    <lineage>
        <taxon>Eukaryota</taxon>
        <taxon>Metazoa</taxon>
        <taxon>Chordata</taxon>
        <taxon>Craniata</taxon>
        <taxon>Vertebrata</taxon>
        <taxon>Euteleostomi</taxon>
        <taxon>Mammalia</taxon>
        <taxon>Eutheria</taxon>
        <taxon>Euarchontoglires</taxon>
        <taxon>Glires</taxon>
        <taxon>Rodentia</taxon>
        <taxon>Myomorpha</taxon>
        <taxon>Muroidea</taxon>
        <taxon>Cricetidae</taxon>
        <taxon>Neotominae</taxon>
        <taxon>Peromyscus</taxon>
    </lineage>
</organism>
<dbReference type="GeneTree" id="ENSGT00950000184876"/>
<reference evidence="1 2" key="1">
    <citation type="submission" date="2018-10" db="EMBL/GenBank/DDBJ databases">
        <title>Improved assembly of the deer mouse Peromyscus maniculatus genome.</title>
        <authorList>
            <person name="Lassance J.-M."/>
            <person name="Hoekstra H.E."/>
        </authorList>
    </citation>
    <scope>NUCLEOTIDE SEQUENCE [LARGE SCALE GENOMIC DNA]</scope>
</reference>
<dbReference type="Ensembl" id="ENSPEMT00000038494.1">
    <property type="protein sequence ID" value="ENSPEMP00000032982.1"/>
    <property type="gene ID" value="ENSPEMG00000029337.1"/>
</dbReference>
<evidence type="ECO:0000313" key="1">
    <source>
        <dbReference type="Ensembl" id="ENSPEMP00000032982.1"/>
    </source>
</evidence>
<sequence length="67" mass="7529">WQGTEPKHHELDQEKYDAHNNVTIICWGQWMQGNPCGLLGYSRPGAIPEHACLLLPQAQACIVVFDV</sequence>
<proteinExistence type="predicted"/>
<accession>A0A8C8UHL4</accession>
<reference evidence="1" key="2">
    <citation type="submission" date="2025-08" db="UniProtKB">
        <authorList>
            <consortium name="Ensembl"/>
        </authorList>
    </citation>
    <scope>IDENTIFICATION</scope>
</reference>
<protein>
    <submittedName>
        <fullName evidence="1">Uncharacterized protein</fullName>
    </submittedName>
</protein>
<evidence type="ECO:0000313" key="2">
    <source>
        <dbReference type="Proteomes" id="UP000694547"/>
    </source>
</evidence>
<dbReference type="Proteomes" id="UP000694547">
    <property type="component" value="Chromosome 2"/>
</dbReference>
<keyword evidence="2" id="KW-1185">Reference proteome</keyword>
<reference evidence="1" key="3">
    <citation type="submission" date="2025-09" db="UniProtKB">
        <authorList>
            <consortium name="Ensembl"/>
        </authorList>
    </citation>
    <scope>IDENTIFICATION</scope>
</reference>
<dbReference type="AlphaFoldDB" id="A0A8C8UHL4"/>
<name>A0A8C8UHL4_PERMB</name>